<dbReference type="AlphaFoldDB" id="A0A1D1VPR3"/>
<evidence type="ECO:0000313" key="2">
    <source>
        <dbReference type="Proteomes" id="UP000186922"/>
    </source>
</evidence>
<accession>A0A1D1VPR3</accession>
<dbReference type="Proteomes" id="UP000186922">
    <property type="component" value="Unassembled WGS sequence"/>
</dbReference>
<dbReference type="EMBL" id="BDGG01000009">
    <property type="protein sequence ID" value="GAV03555.1"/>
    <property type="molecule type" value="Genomic_DNA"/>
</dbReference>
<sequence>MVKRHPNVLILKPVDGEENNGHRKSNRELTELGSKVKAALGPESNQVKLGGIRSTANNRAVYEFATKEDRDKAKIALENCTAATKYSVILHRKPQVVIKFVPQDATSMRKICFERPRHWDCSNPDVKCCNCVEKKVDMHNVPKHGAFQIWLCPVAKAVSERRFQQVTIAKNLKRVQAAL</sequence>
<evidence type="ECO:0000313" key="1">
    <source>
        <dbReference type="EMBL" id="GAV03555.1"/>
    </source>
</evidence>
<reference evidence="1 2" key="1">
    <citation type="journal article" date="2016" name="Nat. Commun.">
        <title>Extremotolerant tardigrade genome and improved radiotolerance of human cultured cells by tardigrade-unique protein.</title>
        <authorList>
            <person name="Hashimoto T."/>
            <person name="Horikawa D.D."/>
            <person name="Saito Y."/>
            <person name="Kuwahara H."/>
            <person name="Kozuka-Hata H."/>
            <person name="Shin-I T."/>
            <person name="Minakuchi Y."/>
            <person name="Ohishi K."/>
            <person name="Motoyama A."/>
            <person name="Aizu T."/>
            <person name="Enomoto A."/>
            <person name="Kondo K."/>
            <person name="Tanaka S."/>
            <person name="Hara Y."/>
            <person name="Koshikawa S."/>
            <person name="Sagara H."/>
            <person name="Miura T."/>
            <person name="Yokobori S."/>
            <person name="Miyagawa K."/>
            <person name="Suzuki Y."/>
            <person name="Kubo T."/>
            <person name="Oyama M."/>
            <person name="Kohara Y."/>
            <person name="Fujiyama A."/>
            <person name="Arakawa K."/>
            <person name="Katayama T."/>
            <person name="Toyoda A."/>
            <person name="Kunieda T."/>
        </authorList>
    </citation>
    <scope>NUCLEOTIDE SEQUENCE [LARGE SCALE GENOMIC DNA]</scope>
    <source>
        <strain evidence="1 2">YOKOZUNA-1</strain>
    </source>
</reference>
<protein>
    <submittedName>
        <fullName evidence="1">Uncharacterized protein</fullName>
    </submittedName>
</protein>
<organism evidence="1 2">
    <name type="scientific">Ramazzottius varieornatus</name>
    <name type="common">Water bear</name>
    <name type="synonym">Tardigrade</name>
    <dbReference type="NCBI Taxonomy" id="947166"/>
    <lineage>
        <taxon>Eukaryota</taxon>
        <taxon>Metazoa</taxon>
        <taxon>Ecdysozoa</taxon>
        <taxon>Tardigrada</taxon>
        <taxon>Eutardigrada</taxon>
        <taxon>Parachela</taxon>
        <taxon>Hypsibioidea</taxon>
        <taxon>Ramazzottiidae</taxon>
        <taxon>Ramazzottius</taxon>
    </lineage>
</organism>
<proteinExistence type="predicted"/>
<comment type="caution">
    <text evidence="1">The sequence shown here is derived from an EMBL/GenBank/DDBJ whole genome shotgun (WGS) entry which is preliminary data.</text>
</comment>
<name>A0A1D1VPR3_RAMVA</name>
<gene>
    <name evidence="1" type="primary">RvY_13957-1</name>
    <name evidence="1" type="synonym">RvY_13957.1</name>
    <name evidence="1" type="ORF">RvY_13957</name>
</gene>
<keyword evidence="2" id="KW-1185">Reference proteome</keyword>